<sequence length="297" mass="34739">MKYIFSLILFLFSIIYVNGQNSENNIFEQITLRKSFQSKNDKAEAAIVTFSKPKDKAESWLLNAAIGINILPNTTKVLTLSPYIEYHRNTLIDKEQNNLQTGLALEWQLRDLSIKKWTPIFISSIKYNDDKIKKVSSFQGNYYFTPLLKGKGKNSKYFYIPNTIVDFGNAFQFTYSPYIGIENENRFSTEDLADKGSIYRAYFRVTSNILLFPSSEKLKEKFEFNIDWQYRYNLEENVENLNKSEHKYFTASFNYIFFTTQEGKKSAKIGFDYTNGENPSKNFEEQSFYALSLKVKL</sequence>
<dbReference type="AlphaFoldDB" id="A0A5B7TT64"/>
<dbReference type="EMBL" id="CP040749">
    <property type="protein sequence ID" value="QCX39418.1"/>
    <property type="molecule type" value="Genomic_DNA"/>
</dbReference>
<evidence type="ECO:0000313" key="2">
    <source>
        <dbReference type="Proteomes" id="UP000306229"/>
    </source>
</evidence>
<protein>
    <recommendedName>
        <fullName evidence="3">DUF3078 domain-containing protein</fullName>
    </recommendedName>
</protein>
<evidence type="ECO:0008006" key="3">
    <source>
        <dbReference type="Google" id="ProtNLM"/>
    </source>
</evidence>
<gene>
    <name evidence="1" type="ORF">FF125_13590</name>
</gene>
<reference evidence="1 2" key="1">
    <citation type="submission" date="2019-05" db="EMBL/GenBank/DDBJ databases">
        <title>Algicella ahnfeltiae gen. nov., sp. nov., a novel marine bacterium of the family Flavobacteriaceae isolated from a red alga.</title>
        <authorList>
            <person name="Nedashkovskaya O.I."/>
            <person name="Kukhlevskiy A.D."/>
            <person name="Kim S.-G."/>
            <person name="Zhukova N.V."/>
            <person name="Mikhailov V.V."/>
        </authorList>
    </citation>
    <scope>NUCLEOTIDE SEQUENCE [LARGE SCALE GENOMIC DNA]</scope>
    <source>
        <strain evidence="1 2">10Alg115</strain>
    </source>
</reference>
<dbReference type="OrthoDB" id="949563at2"/>
<name>A0A5B7TT64_9FLAO</name>
<accession>A0A5B7TT64</accession>
<organism evidence="1 2">
    <name type="scientific">Aureibaculum algae</name>
    <dbReference type="NCBI Taxonomy" id="2584122"/>
    <lineage>
        <taxon>Bacteria</taxon>
        <taxon>Pseudomonadati</taxon>
        <taxon>Bacteroidota</taxon>
        <taxon>Flavobacteriia</taxon>
        <taxon>Flavobacteriales</taxon>
        <taxon>Flavobacteriaceae</taxon>
        <taxon>Aureibaculum</taxon>
    </lineage>
</organism>
<keyword evidence="2" id="KW-1185">Reference proteome</keyword>
<dbReference type="KEGG" id="fbe:FF125_13590"/>
<proteinExistence type="predicted"/>
<dbReference type="Proteomes" id="UP000306229">
    <property type="component" value="Chromosome"/>
</dbReference>
<evidence type="ECO:0000313" key="1">
    <source>
        <dbReference type="EMBL" id="QCX39418.1"/>
    </source>
</evidence>
<dbReference type="RefSeq" id="WP_138950274.1">
    <property type="nucleotide sequence ID" value="NZ_CP040749.1"/>
</dbReference>